<dbReference type="GO" id="GO:0042124">
    <property type="term" value="F:1,3-beta-glucanosyltransferase activity"/>
    <property type="evidence" value="ECO:0007669"/>
    <property type="project" value="TreeGrafter"/>
</dbReference>
<dbReference type="PANTHER" id="PTHR31468:SF5">
    <property type="entry name" value="1,3-BETA-GLUCANOSYLTRANSFERASE GAS5"/>
    <property type="match status" value="1"/>
</dbReference>
<dbReference type="GO" id="GO:0098552">
    <property type="term" value="C:side of membrane"/>
    <property type="evidence" value="ECO:0007669"/>
    <property type="project" value="UniProtKB-KW"/>
</dbReference>
<evidence type="ECO:0000256" key="3">
    <source>
        <dbReference type="ARBA" id="ARBA00022622"/>
    </source>
</evidence>
<keyword evidence="4 9" id="KW-0808">Transferase</keyword>
<dbReference type="GO" id="GO:0005886">
    <property type="term" value="C:plasma membrane"/>
    <property type="evidence" value="ECO:0007669"/>
    <property type="project" value="UniProtKB-SubCell"/>
</dbReference>
<dbReference type="InterPro" id="IPR004886">
    <property type="entry name" value="Glucanosyltransferase"/>
</dbReference>
<keyword evidence="3 9" id="KW-0336">GPI-anchor</keyword>
<evidence type="ECO:0000256" key="7">
    <source>
        <dbReference type="ARBA" id="ARBA00023180"/>
    </source>
</evidence>
<dbReference type="Proteomes" id="UP001295740">
    <property type="component" value="Unassembled WGS sequence"/>
</dbReference>
<comment type="subcellular location">
    <subcellularLocation>
        <location evidence="1 9">Cell membrane</location>
        <topology evidence="1 9">Lipid-anchor</topology>
        <topology evidence="1 9">GPI-anchor</topology>
    </subcellularLocation>
</comment>
<comment type="caution">
    <text evidence="11">The sequence shown here is derived from an EMBL/GenBank/DDBJ whole genome shotgun (WGS) entry which is preliminary data.</text>
</comment>
<accession>A0AAI8YNP2</accession>
<comment type="similarity">
    <text evidence="2 9">Belongs to the glycosyl hydrolase 72 family.</text>
</comment>
<dbReference type="PANTHER" id="PTHR31468">
    <property type="entry name" value="1,3-BETA-GLUCANOSYLTRANSFERASE GAS1"/>
    <property type="match status" value="1"/>
</dbReference>
<dbReference type="AlphaFoldDB" id="A0AAI8YNP2"/>
<gene>
    <name evidence="11" type="ORF">KHLLAP_LOCUS11784</name>
</gene>
<dbReference type="Pfam" id="PF03198">
    <property type="entry name" value="Glyco_hydro_72"/>
    <property type="match status" value="2"/>
</dbReference>
<evidence type="ECO:0000313" key="12">
    <source>
        <dbReference type="Proteomes" id="UP001295740"/>
    </source>
</evidence>
<keyword evidence="5" id="KW-0732">Signal</keyword>
<feature type="region of interest" description="Disordered" evidence="10">
    <location>
        <begin position="340"/>
        <end position="371"/>
    </location>
</feature>
<evidence type="ECO:0000256" key="1">
    <source>
        <dbReference type="ARBA" id="ARBA00004609"/>
    </source>
</evidence>
<reference evidence="11" key="1">
    <citation type="submission" date="2023-10" db="EMBL/GenBank/DDBJ databases">
        <authorList>
            <person name="Hackl T."/>
        </authorList>
    </citation>
    <scope>NUCLEOTIDE SEQUENCE</scope>
</reference>
<evidence type="ECO:0000256" key="4">
    <source>
        <dbReference type="ARBA" id="ARBA00022679"/>
    </source>
</evidence>
<dbReference type="GO" id="GO:0071970">
    <property type="term" value="P:fungal-type cell wall (1-&gt;3)-beta-D-glucan biosynthetic process"/>
    <property type="evidence" value="ECO:0007669"/>
    <property type="project" value="TreeGrafter"/>
</dbReference>
<sequence length="431" mass="48968">MADSMTLITIKGRYFWQGDKRFLVNGVVYQQYRPKGAAGSPDPLADDQLEDLRRCIPLFRELGLNTLFIYSIDETKNHDEAMNLLAEAGIYVLLGLSTPRRAISRIAPYESYTVDLLQQTFRAVDAVAAYPNTLGVIVSNEVISTTQSTRAAPVIRALTRDVKRYMAEAADRAGQRVLPVGISAVDVLSFQMLQFDYFSAGPEEEAIDFFSFNNYSWAGESSYTVSGYENKVRKSATLRYPFGAPFHEYSEPILNTAQVRNFSKTHIPVFFSEYGTNLNMPRTFHETTCIYTHPEMTRVFSGGIVYEFMYGLNKYGIVERHADGTFEKLADFENLKGRLQSRGTEEPARIDDAEASALRKPEMPEPGRNWLADGPIPVCPLDWEEVRRQIEDGQWVDVDEEIWELDTESWVLRAFRPRYEGESVSTEQVPP</sequence>
<name>A0AAI8YNP2_9PEZI</name>
<dbReference type="EMBL" id="CAUWAG010000018">
    <property type="protein sequence ID" value="CAJ2511316.1"/>
    <property type="molecule type" value="Genomic_DNA"/>
</dbReference>
<dbReference type="SUPFAM" id="SSF51445">
    <property type="entry name" value="(Trans)glycosidases"/>
    <property type="match status" value="1"/>
</dbReference>
<evidence type="ECO:0000256" key="5">
    <source>
        <dbReference type="ARBA" id="ARBA00022729"/>
    </source>
</evidence>
<keyword evidence="6 9" id="KW-0472">Membrane</keyword>
<keyword evidence="12" id="KW-1185">Reference proteome</keyword>
<organism evidence="11 12">
    <name type="scientific">Anthostomella pinea</name>
    <dbReference type="NCBI Taxonomy" id="933095"/>
    <lineage>
        <taxon>Eukaryota</taxon>
        <taxon>Fungi</taxon>
        <taxon>Dikarya</taxon>
        <taxon>Ascomycota</taxon>
        <taxon>Pezizomycotina</taxon>
        <taxon>Sordariomycetes</taxon>
        <taxon>Xylariomycetidae</taxon>
        <taxon>Xylariales</taxon>
        <taxon>Xylariaceae</taxon>
        <taxon>Anthostomella</taxon>
    </lineage>
</organism>
<dbReference type="GO" id="GO:0031505">
    <property type="term" value="P:fungal-type cell wall organization"/>
    <property type="evidence" value="ECO:0007669"/>
    <property type="project" value="TreeGrafter"/>
</dbReference>
<comment type="function">
    <text evidence="9">Splits internally a 1,3-beta-glucan molecule and transfers the newly generated reducing end (the donor) to the non-reducing end of another 1,3-beta-glucan molecule (the acceptor) forming a 1,3-beta linkage, resulting in the elongation of 1,3-beta-glucan chains in the cell wall.</text>
</comment>
<protein>
    <recommendedName>
        <fullName evidence="9">1,3-beta-glucanosyltransferase</fullName>
        <ecNumber evidence="9">2.4.1.-</ecNumber>
    </recommendedName>
</protein>
<evidence type="ECO:0000256" key="9">
    <source>
        <dbReference type="RuleBase" id="RU361209"/>
    </source>
</evidence>
<evidence type="ECO:0000313" key="11">
    <source>
        <dbReference type="EMBL" id="CAJ2511316.1"/>
    </source>
</evidence>
<dbReference type="Gene3D" id="3.20.20.80">
    <property type="entry name" value="Glycosidases"/>
    <property type="match status" value="1"/>
</dbReference>
<evidence type="ECO:0000256" key="6">
    <source>
        <dbReference type="ARBA" id="ARBA00023136"/>
    </source>
</evidence>
<dbReference type="EC" id="2.4.1.-" evidence="9"/>
<proteinExistence type="inferred from homology"/>
<dbReference type="InterPro" id="IPR017853">
    <property type="entry name" value="GH"/>
</dbReference>
<evidence type="ECO:0000256" key="2">
    <source>
        <dbReference type="ARBA" id="ARBA00007528"/>
    </source>
</evidence>
<evidence type="ECO:0000256" key="10">
    <source>
        <dbReference type="SAM" id="MobiDB-lite"/>
    </source>
</evidence>
<keyword evidence="8 9" id="KW-0449">Lipoprotein</keyword>
<keyword evidence="7" id="KW-0325">Glycoprotein</keyword>
<evidence type="ECO:0000256" key="8">
    <source>
        <dbReference type="ARBA" id="ARBA00023288"/>
    </source>
</evidence>
<feature type="compositionally biased region" description="Basic and acidic residues" evidence="10">
    <location>
        <begin position="343"/>
        <end position="365"/>
    </location>
</feature>